<dbReference type="AlphaFoldDB" id="A0AAV6R714"/>
<dbReference type="Proteomes" id="UP000693946">
    <property type="component" value="Linkage Group LG20"/>
</dbReference>
<dbReference type="EMBL" id="JAGKHQ010000013">
    <property type="protein sequence ID" value="KAG7501209.1"/>
    <property type="molecule type" value="Genomic_DNA"/>
</dbReference>
<proteinExistence type="predicted"/>
<dbReference type="InterPro" id="IPR050111">
    <property type="entry name" value="C-type_lectin/snaclec_domain"/>
</dbReference>
<evidence type="ECO:0000313" key="5">
    <source>
        <dbReference type="EMBL" id="KAG7501209.1"/>
    </source>
</evidence>
<feature type="transmembrane region" description="Helical" evidence="3">
    <location>
        <begin position="270"/>
        <end position="293"/>
    </location>
</feature>
<protein>
    <submittedName>
        <fullName evidence="5">CD209 antigen E</fullName>
    </submittedName>
</protein>
<evidence type="ECO:0000313" key="6">
    <source>
        <dbReference type="Proteomes" id="UP000693946"/>
    </source>
</evidence>
<dbReference type="InterPro" id="IPR000477">
    <property type="entry name" value="RT_dom"/>
</dbReference>
<dbReference type="InterPro" id="IPR001304">
    <property type="entry name" value="C-type_lectin-like"/>
</dbReference>
<feature type="domain" description="C-type lectin" evidence="4">
    <location>
        <begin position="370"/>
        <end position="492"/>
    </location>
</feature>
<keyword evidence="2" id="KW-0175">Coiled coil</keyword>
<accession>A0AAV6R714</accession>
<feature type="coiled-coil region" evidence="2">
    <location>
        <begin position="316"/>
        <end position="350"/>
    </location>
</feature>
<dbReference type="GO" id="GO:0030246">
    <property type="term" value="F:carbohydrate binding"/>
    <property type="evidence" value="ECO:0007669"/>
    <property type="project" value="UniProtKB-KW"/>
</dbReference>
<evidence type="ECO:0000259" key="4">
    <source>
        <dbReference type="PROSITE" id="PS50041"/>
    </source>
</evidence>
<feature type="transmembrane region" description="Helical" evidence="3">
    <location>
        <begin position="20"/>
        <end position="37"/>
    </location>
</feature>
<keyword evidence="3" id="KW-0472">Membrane</keyword>
<evidence type="ECO:0000256" key="2">
    <source>
        <dbReference type="SAM" id="Coils"/>
    </source>
</evidence>
<gene>
    <name evidence="5" type="ORF">JOB18_042813</name>
</gene>
<name>A0AAV6R714_SOLSE</name>
<keyword evidence="6" id="KW-1185">Reference proteome</keyword>
<comment type="caution">
    <text evidence="5">The sequence shown here is derived from an EMBL/GenBank/DDBJ whole genome shotgun (WGS) entry which is preliminary data.</text>
</comment>
<evidence type="ECO:0000256" key="1">
    <source>
        <dbReference type="ARBA" id="ARBA00022734"/>
    </source>
</evidence>
<dbReference type="InterPro" id="IPR033989">
    <property type="entry name" value="CD209-like_CTLD"/>
</dbReference>
<dbReference type="SMART" id="SM00034">
    <property type="entry name" value="CLECT"/>
    <property type="match status" value="1"/>
</dbReference>
<organism evidence="5 6">
    <name type="scientific">Solea senegalensis</name>
    <name type="common">Senegalese sole</name>
    <dbReference type="NCBI Taxonomy" id="28829"/>
    <lineage>
        <taxon>Eukaryota</taxon>
        <taxon>Metazoa</taxon>
        <taxon>Chordata</taxon>
        <taxon>Craniata</taxon>
        <taxon>Vertebrata</taxon>
        <taxon>Euteleostomi</taxon>
        <taxon>Actinopterygii</taxon>
        <taxon>Neopterygii</taxon>
        <taxon>Teleostei</taxon>
        <taxon>Neoteleostei</taxon>
        <taxon>Acanthomorphata</taxon>
        <taxon>Carangaria</taxon>
        <taxon>Pleuronectiformes</taxon>
        <taxon>Pleuronectoidei</taxon>
        <taxon>Soleidae</taxon>
        <taxon>Solea</taxon>
    </lineage>
</organism>
<dbReference type="CDD" id="cd03590">
    <property type="entry name" value="CLECT_DC-SIGN_like"/>
    <property type="match status" value="1"/>
</dbReference>
<keyword evidence="1" id="KW-0430">Lectin</keyword>
<dbReference type="PANTHER" id="PTHR22803">
    <property type="entry name" value="MANNOSE, PHOSPHOLIPASE, LECTIN RECEPTOR RELATED"/>
    <property type="match status" value="1"/>
</dbReference>
<dbReference type="Pfam" id="PF00059">
    <property type="entry name" value="Lectin_C"/>
    <property type="match status" value="1"/>
</dbReference>
<keyword evidence="3" id="KW-1133">Transmembrane helix</keyword>
<evidence type="ECO:0000256" key="3">
    <source>
        <dbReference type="SAM" id="Phobius"/>
    </source>
</evidence>
<dbReference type="PROSITE" id="PS50041">
    <property type="entry name" value="C_TYPE_LECTIN_2"/>
    <property type="match status" value="1"/>
</dbReference>
<reference evidence="5 6" key="1">
    <citation type="journal article" date="2021" name="Sci. Rep.">
        <title>Chromosome anchoring in Senegalese sole (Solea senegalensis) reveals sex-associated markers and genome rearrangements in flatfish.</title>
        <authorList>
            <person name="Guerrero-Cozar I."/>
            <person name="Gomez-Garrido J."/>
            <person name="Berbel C."/>
            <person name="Martinez-Blanch J.F."/>
            <person name="Alioto T."/>
            <person name="Claros M.G."/>
            <person name="Gagnaire P.A."/>
            <person name="Manchado M."/>
        </authorList>
    </citation>
    <scope>NUCLEOTIDE SEQUENCE [LARGE SCALE GENOMIC DNA]</scope>
    <source>
        <strain evidence="5">Sse05_10M</strain>
    </source>
</reference>
<dbReference type="Pfam" id="PF00078">
    <property type="entry name" value="RVT_1"/>
    <property type="match status" value="1"/>
</dbReference>
<sequence length="505" mass="57387">MKAALYWVDCPQKYDIQKTLAMHVLTLFLSTYICEFVKSQVGLQARKASIKAVKPDVKKVEKLNTLGYMTIVFLGKKRKKQNTWSAQVLHPKWHLSEHSDKCLDRMKALYEVLINAFDTLMTMYEVKLKYYFALSECNHGILEGDPYYPVKRVIRCKLLKWENLAATVGDKGEHHKLRKENMLMGFGLRNAPATFQRLMNMVVNGLEGCAVDLDDVVIYSNTWEDHLSRIGALFERLAEGSLTVNLAKFQPVFSVNLSPSRPSGPGRYRLATVCLGTLCVILLVSLIAVAAHYKNKPEGGANASQISKQMQDEEDVVSLTAAVRSIEEEKQQLLKEKEELLIKLAAKMATKAPQVTTAPPIVCPLNWHLFNSSCYFISRVFREWDESQSYCQSRGAHLAIIHTAEEQTFLWDLLPRGHWNAFWFGITDGHTEDQWKWVDGTPLVGGFWEVGEPNNHINEDCGYMIKTQVLERVAIRSWYDAPCSMPLPYICEKEMIAGTSTAMPH</sequence>
<keyword evidence="3" id="KW-0812">Transmembrane</keyword>